<reference evidence="1" key="1">
    <citation type="submission" date="2022-03" db="EMBL/GenBank/DDBJ databases">
        <authorList>
            <person name="Alioto T."/>
            <person name="Alioto T."/>
            <person name="Gomez Garrido J."/>
        </authorList>
    </citation>
    <scope>NUCLEOTIDE SEQUENCE</scope>
</reference>
<dbReference type="SUPFAM" id="SSF58113">
    <property type="entry name" value="Apolipoprotein A-I"/>
    <property type="match status" value="1"/>
</dbReference>
<evidence type="ECO:0000313" key="1">
    <source>
        <dbReference type="EMBL" id="CAH2320224.1"/>
    </source>
</evidence>
<dbReference type="AlphaFoldDB" id="A0AAD1TBR3"/>
<proteinExistence type="predicted"/>
<protein>
    <submittedName>
        <fullName evidence="1">Apolipo A-I</fullName>
    </submittedName>
</protein>
<dbReference type="EMBL" id="OW240921">
    <property type="protein sequence ID" value="CAH2320224.1"/>
    <property type="molecule type" value="Genomic_DNA"/>
</dbReference>
<keyword evidence="2" id="KW-1185">Reference proteome</keyword>
<accession>A0AAD1TBR3</accession>
<name>A0AAD1TBR3_PELCU</name>
<sequence length="181" mass="21663">MQVINTHDVEDVDKTLDEKYPVFKKNILPQLIDFRKRWDEYALNMRKDIFIHTLNLFNGLKNQVEKFYENVAPVLEKGCGKLRFEVKELHAKIVPYLEGLKNELEKNRKEMHGELAKRYVTLVEKEMDALRESIKPHFKDLKQEVVPHARDLQEYYHLFCLYVNKIIFTCLEFVGLYVVIF</sequence>
<dbReference type="Proteomes" id="UP001295444">
    <property type="component" value="Chromosome 10"/>
</dbReference>
<dbReference type="Gene3D" id="1.20.5.1230">
    <property type="entry name" value="Apolipoprotein A-I"/>
    <property type="match status" value="1"/>
</dbReference>
<evidence type="ECO:0000313" key="2">
    <source>
        <dbReference type="Proteomes" id="UP001295444"/>
    </source>
</evidence>
<gene>
    <name evidence="1" type="ORF">PECUL_23A046508</name>
</gene>
<organism evidence="1 2">
    <name type="scientific">Pelobates cultripes</name>
    <name type="common">Western spadefoot toad</name>
    <dbReference type="NCBI Taxonomy" id="61616"/>
    <lineage>
        <taxon>Eukaryota</taxon>
        <taxon>Metazoa</taxon>
        <taxon>Chordata</taxon>
        <taxon>Craniata</taxon>
        <taxon>Vertebrata</taxon>
        <taxon>Euteleostomi</taxon>
        <taxon>Amphibia</taxon>
        <taxon>Batrachia</taxon>
        <taxon>Anura</taxon>
        <taxon>Pelobatoidea</taxon>
        <taxon>Pelobatidae</taxon>
        <taxon>Pelobates</taxon>
    </lineage>
</organism>